<dbReference type="Gene3D" id="2.170.190.11">
    <property type="entry name" value="Molybdopterin biosynthesis moea protein, domain 3"/>
    <property type="match status" value="1"/>
</dbReference>
<evidence type="ECO:0000256" key="6">
    <source>
        <dbReference type="SAM" id="MobiDB-lite"/>
    </source>
</evidence>
<dbReference type="GO" id="GO:0099634">
    <property type="term" value="C:postsynaptic specialization membrane"/>
    <property type="evidence" value="ECO:0007669"/>
    <property type="project" value="GOC"/>
</dbReference>
<evidence type="ECO:0000256" key="1">
    <source>
        <dbReference type="ARBA" id="ARBA00005046"/>
    </source>
</evidence>
<feature type="coiled-coil region" evidence="5">
    <location>
        <begin position="465"/>
        <end position="541"/>
    </location>
</feature>
<name>A0A814RYF2_ADIRI</name>
<keyword evidence="5" id="KW-0175">Coiled coil</keyword>
<evidence type="ECO:0000256" key="2">
    <source>
        <dbReference type="ARBA" id="ARBA00007589"/>
    </source>
</evidence>
<dbReference type="Gene3D" id="3.40.980.10">
    <property type="entry name" value="MoaB/Mog-like domain"/>
    <property type="match status" value="2"/>
</dbReference>
<feature type="coiled-coil region" evidence="5">
    <location>
        <begin position="409"/>
        <end position="436"/>
    </location>
</feature>
<dbReference type="Gene3D" id="2.40.340.10">
    <property type="entry name" value="MoeA, C-terminal, domain IV"/>
    <property type="match status" value="1"/>
</dbReference>
<dbReference type="CDD" id="cd00887">
    <property type="entry name" value="MoeA"/>
    <property type="match status" value="1"/>
</dbReference>
<dbReference type="GO" id="GO:0097112">
    <property type="term" value="P:gamma-aminobutyric acid receptor clustering"/>
    <property type="evidence" value="ECO:0007669"/>
    <property type="project" value="TreeGrafter"/>
</dbReference>
<dbReference type="InterPro" id="IPR008284">
    <property type="entry name" value="MoCF_biosynth_CS"/>
</dbReference>
<feature type="region of interest" description="Disordered" evidence="6">
    <location>
        <begin position="1"/>
        <end position="31"/>
    </location>
</feature>
<dbReference type="GO" id="GO:0006777">
    <property type="term" value="P:Mo-molybdopterin cofactor biosynthetic process"/>
    <property type="evidence" value="ECO:0007669"/>
    <property type="project" value="UniProtKB-KW"/>
</dbReference>
<organism evidence="8 9">
    <name type="scientific">Adineta ricciae</name>
    <name type="common">Rotifer</name>
    <dbReference type="NCBI Taxonomy" id="249248"/>
    <lineage>
        <taxon>Eukaryota</taxon>
        <taxon>Metazoa</taxon>
        <taxon>Spiralia</taxon>
        <taxon>Gnathifera</taxon>
        <taxon>Rotifera</taxon>
        <taxon>Eurotatoria</taxon>
        <taxon>Bdelloidea</taxon>
        <taxon>Adinetida</taxon>
        <taxon>Adinetidae</taxon>
        <taxon>Adineta</taxon>
    </lineage>
</organism>
<dbReference type="Pfam" id="PF03453">
    <property type="entry name" value="MoeA_N"/>
    <property type="match status" value="1"/>
</dbReference>
<evidence type="ECO:0000256" key="4">
    <source>
        <dbReference type="ARBA" id="ARBA00023150"/>
    </source>
</evidence>
<dbReference type="GO" id="GO:0005829">
    <property type="term" value="C:cytosol"/>
    <property type="evidence" value="ECO:0007669"/>
    <property type="project" value="TreeGrafter"/>
</dbReference>
<dbReference type="GO" id="GO:0061599">
    <property type="term" value="F:molybdopterin molybdotransferase activity"/>
    <property type="evidence" value="ECO:0007669"/>
    <property type="project" value="TreeGrafter"/>
</dbReference>
<evidence type="ECO:0000256" key="3">
    <source>
        <dbReference type="ARBA" id="ARBA00008339"/>
    </source>
</evidence>
<dbReference type="GO" id="GO:0030425">
    <property type="term" value="C:dendrite"/>
    <property type="evidence" value="ECO:0007669"/>
    <property type="project" value="TreeGrafter"/>
</dbReference>
<feature type="coiled-coil region" evidence="5">
    <location>
        <begin position="275"/>
        <end position="367"/>
    </location>
</feature>
<comment type="caution">
    <text evidence="8">The sequence shown here is derived from an EMBL/GenBank/DDBJ whole genome shotgun (WGS) entry which is preliminary data.</text>
</comment>
<dbReference type="NCBIfam" id="NF045515">
    <property type="entry name" value="Glp_gephyrin"/>
    <property type="match status" value="1"/>
</dbReference>
<dbReference type="EMBL" id="CAJNOR010001421">
    <property type="protein sequence ID" value="CAF1140076.1"/>
    <property type="molecule type" value="Genomic_DNA"/>
</dbReference>
<comment type="similarity">
    <text evidence="3">In the C-terminal section; belongs to the MoeA family.</text>
</comment>
<evidence type="ECO:0000313" key="8">
    <source>
        <dbReference type="EMBL" id="CAF1140076.1"/>
    </source>
</evidence>
<feature type="compositionally biased region" description="Basic residues" evidence="6">
    <location>
        <begin position="870"/>
        <end position="886"/>
    </location>
</feature>
<dbReference type="GO" id="GO:0007529">
    <property type="term" value="P:establishment of synaptic specificity at neuromuscular junction"/>
    <property type="evidence" value="ECO:0007669"/>
    <property type="project" value="TreeGrafter"/>
</dbReference>
<feature type="domain" description="MoaB/Mog" evidence="7">
    <location>
        <begin position="700"/>
        <end position="847"/>
    </location>
</feature>
<dbReference type="SUPFAM" id="SSF63867">
    <property type="entry name" value="MoeA C-terminal domain-like"/>
    <property type="match status" value="1"/>
</dbReference>
<evidence type="ECO:0000259" key="7">
    <source>
        <dbReference type="SMART" id="SM00852"/>
    </source>
</evidence>
<dbReference type="InterPro" id="IPR001453">
    <property type="entry name" value="MoaB/Mog_dom"/>
</dbReference>
<dbReference type="Pfam" id="PF00994">
    <property type="entry name" value="MoCF_biosynth"/>
    <property type="match status" value="2"/>
</dbReference>
<dbReference type="NCBIfam" id="TIGR00177">
    <property type="entry name" value="molyb_syn"/>
    <property type="match status" value="1"/>
</dbReference>
<dbReference type="PANTHER" id="PTHR10192">
    <property type="entry name" value="MOLYBDOPTERIN BIOSYNTHESIS PROTEIN"/>
    <property type="match status" value="1"/>
</dbReference>
<comment type="pathway">
    <text evidence="1">Cofactor biosynthesis; molybdopterin biosynthesis.</text>
</comment>
<accession>A0A814RYF2</accession>
<dbReference type="CDD" id="cd00886">
    <property type="entry name" value="MogA_MoaB"/>
    <property type="match status" value="1"/>
</dbReference>
<reference evidence="8" key="1">
    <citation type="submission" date="2021-02" db="EMBL/GenBank/DDBJ databases">
        <authorList>
            <person name="Nowell W R."/>
        </authorList>
    </citation>
    <scope>NUCLEOTIDE SEQUENCE</scope>
</reference>
<evidence type="ECO:0000313" key="9">
    <source>
        <dbReference type="Proteomes" id="UP000663828"/>
    </source>
</evidence>
<evidence type="ECO:0000256" key="5">
    <source>
        <dbReference type="SAM" id="Coils"/>
    </source>
</evidence>
<gene>
    <name evidence="8" type="ORF">XAT740_LOCUS20371</name>
</gene>
<dbReference type="FunFam" id="3.40.980.10:FF:000001">
    <property type="entry name" value="Molybdopterin molybdenumtransferase"/>
    <property type="match status" value="1"/>
</dbReference>
<protein>
    <recommendedName>
        <fullName evidence="7">MoaB/Mog domain-containing protein</fullName>
    </recommendedName>
</protein>
<dbReference type="PROSITE" id="PS01078">
    <property type="entry name" value="MOCF_BIOSYNTHESIS_1"/>
    <property type="match status" value="1"/>
</dbReference>
<feature type="compositionally biased region" description="Basic and acidic residues" evidence="6">
    <location>
        <begin position="887"/>
        <end position="897"/>
    </location>
</feature>
<dbReference type="GO" id="GO:0098970">
    <property type="term" value="P:postsynaptic neurotransmitter receptor diffusion trapping"/>
    <property type="evidence" value="ECO:0007669"/>
    <property type="project" value="TreeGrafter"/>
</dbReference>
<sequence length="1397" mass="159313">MKKNSVFANKKGPLTNALGTPINRSSTTSSLFDSSLQQQNRNWQATPTNTRRLPPGLHHQQLLHPSNSTTSIRAHPTVPTAPIASNTPNTSVVARTKPCTLQGLVENLNELLAELTIPHSIRYETKYGFEDILTVLDHLANPIRYENQRFQPFPLAPQPTKPGGKVSLTDRWAYLKHVLLTYRLSTSEQLSRIKPDRSMSNEHIMIMFELLIQLTTCVIKSEREQQRISKNNYLKEFKLLMRQMFWVGRHDPVVMEESMYELRHHIYAKDSLEVVDKLKHEKQMQEMNIERDQLKQQFEVLKITFHELDQECTTLTKTNDSDLVELARKQEEISEEQAKLVELTQIVEQKEMDKKHLTDRNQSLSDRLFTQQTDAELQRHIRSNSELKQQHEVLLSTLLLEQQLHSTASNEHKRLVKELQDALAKYQILLSAYKHKAPRPPPSAVDFDLSDVIGDTTATIDNDSVKQAQIAIESLTKEISTQEIALTQRHRDLEQESKTKIEELQSAEREWKAAAKNGQRRAAQQNELSRCQQEIRLIRTKILDIERRIEEKKASTIELKKDCERIKSGIVELTSRFEILETNYLNKDEELRQELTWFIFDQSQLAKTFRRDVDELKRMQQEHMSKLEIHSVKSSFDELLQQQINKFYHYKHCEDDEEEDEGCDEQDKLVKKFEKSHEQHVLWLKKKKKNVKLTGPVMERFLSTSCYADPIKDHSGPALIKYMAEKPNDTVQWIHLASTVVPDNQNHLKETLLKLSDELRPHLLLTTGGTGISPDDVTPEATREVITKEIPGMSQTMIAKSLAITPMAMISRPVCGIYQKTLIINLPGSSKGCVECLDFVYPILRHAIDLIQDKRSEVAVTHATMQHKTERKHHSCGEHHHHHHHQQHAETRRKGERLRQSPFPMISVQDAMNIIFEQIAKMPIIDRPLTECLNYICAEEIVAKEPFPPFRASVKDGYAVRLYSDRSHEQIYEIIGRSDAGGESENIPLNEGQCVVINTGAKLPDSANAVIQIEDTQVHEWHPKKINDTNEKSIRILTECSMNQDVRDIGDDVNVGELVLGKNTLIGPAELGLLATVGLQTVRVYDKPRVVILSTGNELMPVDAPSTNTGKIRDSNKIMLLSAVQDLNIPFAIDGGTAKDEETSVIQTLQSAFELGDVIISTGGVSMGDKDLLKSILVDKFNATIHFGRLQMKPGKPSTFATCEVNGKKKVFFGLPGNPVSAIVSYWLLVVPTLKYMIGHQQPHHPIIRVQLDQPLSYLDLRPEYLRVIIEWSVKSSIPIARVISSGNQCSSRLLSARRCTGLVRLPSKTDVNASFFHTESDGHGQQVPFRSINHVDVAKCKDLSKTPASEHLADGVPESLYEIFALRQLYLCEFDRNEKQTSHFIELIGIFQYFPF</sequence>
<dbReference type="PANTHER" id="PTHR10192:SF5">
    <property type="entry name" value="GEPHYRIN"/>
    <property type="match status" value="1"/>
</dbReference>
<keyword evidence="9" id="KW-1185">Reference proteome</keyword>
<proteinExistence type="inferred from homology"/>
<dbReference type="Gene3D" id="3.90.105.10">
    <property type="entry name" value="Molybdopterin biosynthesis moea protein, domain 2"/>
    <property type="match status" value="1"/>
</dbReference>
<dbReference type="GO" id="GO:0072579">
    <property type="term" value="P:glycine receptor clustering"/>
    <property type="evidence" value="ECO:0007669"/>
    <property type="project" value="TreeGrafter"/>
</dbReference>
<feature type="region of interest" description="Disordered" evidence="6">
    <location>
        <begin position="870"/>
        <end position="897"/>
    </location>
</feature>
<keyword evidence="4" id="KW-0501">Molybdenum cofactor biosynthesis</keyword>
<dbReference type="InterPro" id="IPR005110">
    <property type="entry name" value="MoeA_linker/N"/>
</dbReference>
<feature type="domain" description="MoaB/Mog" evidence="7">
    <location>
        <begin position="1091"/>
        <end position="1236"/>
    </location>
</feature>
<comment type="similarity">
    <text evidence="2">In the N-terminal section; belongs to the MoaB/Mog family.</text>
</comment>
<dbReference type="Proteomes" id="UP000663828">
    <property type="component" value="Unassembled WGS sequence"/>
</dbReference>
<dbReference type="SUPFAM" id="SSF63882">
    <property type="entry name" value="MoeA N-terminal region -like"/>
    <property type="match status" value="1"/>
</dbReference>
<dbReference type="FunFam" id="2.170.190.11:FF:000001">
    <property type="entry name" value="Molybdopterin molybdenumtransferase"/>
    <property type="match status" value="1"/>
</dbReference>
<dbReference type="InterPro" id="IPR036135">
    <property type="entry name" value="MoeA_linker/N_sf"/>
</dbReference>
<dbReference type="InterPro" id="IPR036688">
    <property type="entry name" value="MoeA_C_domain_IV_sf"/>
</dbReference>
<dbReference type="SMART" id="SM00852">
    <property type="entry name" value="MoCF_biosynth"/>
    <property type="match status" value="2"/>
</dbReference>
<dbReference type="InterPro" id="IPR036425">
    <property type="entry name" value="MoaB/Mog-like_dom_sf"/>
</dbReference>
<dbReference type="SUPFAM" id="SSF53218">
    <property type="entry name" value="Molybdenum cofactor biosynthesis proteins"/>
    <property type="match status" value="2"/>
</dbReference>
<dbReference type="InterPro" id="IPR038987">
    <property type="entry name" value="MoeA-like"/>
</dbReference>
<dbReference type="PROSITE" id="PS01079">
    <property type="entry name" value="MOCF_BIOSYNTHESIS_2"/>
    <property type="match status" value="1"/>
</dbReference>